<sequence>MTSVLRHYAQTDPKTGFFIALSASMRVWRDISGQTSHSVMDISGFLTALAPATVTPPASTLLKDLGRKIVIYRSDISGNPHVAVMRQVMLVRGTNIEGISDVFPFANNLYYICTWNDGYNALFPLALVARTG</sequence>
<accession>A0A6C0E5G3</accession>
<organism evidence="1">
    <name type="scientific">viral metagenome</name>
    <dbReference type="NCBI Taxonomy" id="1070528"/>
    <lineage>
        <taxon>unclassified sequences</taxon>
        <taxon>metagenomes</taxon>
        <taxon>organismal metagenomes</taxon>
    </lineage>
</organism>
<reference evidence="1" key="1">
    <citation type="journal article" date="2020" name="Nature">
        <title>Giant virus diversity and host interactions through global metagenomics.</title>
        <authorList>
            <person name="Schulz F."/>
            <person name="Roux S."/>
            <person name="Paez-Espino D."/>
            <person name="Jungbluth S."/>
            <person name="Walsh D.A."/>
            <person name="Denef V.J."/>
            <person name="McMahon K.D."/>
            <person name="Konstantinidis K.T."/>
            <person name="Eloe-Fadrosh E.A."/>
            <person name="Kyrpides N.C."/>
            <person name="Woyke T."/>
        </authorList>
    </citation>
    <scope>NUCLEOTIDE SEQUENCE</scope>
    <source>
        <strain evidence="1">GVMAG-M-3300023179-138</strain>
    </source>
</reference>
<evidence type="ECO:0000313" key="1">
    <source>
        <dbReference type="EMBL" id="QHT24396.1"/>
    </source>
</evidence>
<proteinExistence type="predicted"/>
<protein>
    <submittedName>
        <fullName evidence="1">Uncharacterized protein</fullName>
    </submittedName>
</protein>
<name>A0A6C0E5G3_9ZZZZ</name>
<dbReference type="AlphaFoldDB" id="A0A6C0E5G3"/>
<dbReference type="EMBL" id="MN739744">
    <property type="protein sequence ID" value="QHT24396.1"/>
    <property type="molecule type" value="Genomic_DNA"/>
</dbReference>